<sequence length="97" mass="10146">MSFNAASLVKVSSGPYRLWLYETQDNLASLEANSGATSSYFRNANAASLAGGAMGLRRGDVILAVNSSTSVVSFFGVVQANYNSVTVQSNVASHIHA</sequence>
<protein>
    <submittedName>
        <fullName evidence="1">Uncharacterized protein</fullName>
    </submittedName>
</protein>
<reference evidence="1" key="1">
    <citation type="journal article" date="2015" name="Nature">
        <title>Complex archaea that bridge the gap between prokaryotes and eukaryotes.</title>
        <authorList>
            <person name="Spang A."/>
            <person name="Saw J.H."/>
            <person name="Jorgensen S.L."/>
            <person name="Zaremba-Niedzwiedzka K."/>
            <person name="Martijn J."/>
            <person name="Lind A.E."/>
            <person name="van Eijk R."/>
            <person name="Schleper C."/>
            <person name="Guy L."/>
            <person name="Ettema T.J."/>
        </authorList>
    </citation>
    <scope>NUCLEOTIDE SEQUENCE</scope>
</reference>
<dbReference type="EMBL" id="LAZR01005664">
    <property type="protein sequence ID" value="KKM98115.1"/>
    <property type="molecule type" value="Genomic_DNA"/>
</dbReference>
<evidence type="ECO:0000313" key="1">
    <source>
        <dbReference type="EMBL" id="KKM98115.1"/>
    </source>
</evidence>
<gene>
    <name evidence="1" type="ORF">LCGC14_1161260</name>
</gene>
<proteinExistence type="predicted"/>
<dbReference type="AlphaFoldDB" id="A0A0F9PAW1"/>
<name>A0A0F9PAW1_9ZZZZ</name>
<organism evidence="1">
    <name type="scientific">marine sediment metagenome</name>
    <dbReference type="NCBI Taxonomy" id="412755"/>
    <lineage>
        <taxon>unclassified sequences</taxon>
        <taxon>metagenomes</taxon>
        <taxon>ecological metagenomes</taxon>
    </lineage>
</organism>
<accession>A0A0F9PAW1</accession>
<comment type="caution">
    <text evidence="1">The sequence shown here is derived from an EMBL/GenBank/DDBJ whole genome shotgun (WGS) entry which is preliminary data.</text>
</comment>